<evidence type="ECO:0000256" key="2">
    <source>
        <dbReference type="SAM" id="Phobius"/>
    </source>
</evidence>
<feature type="transmembrane region" description="Helical" evidence="2">
    <location>
        <begin position="34"/>
        <end position="58"/>
    </location>
</feature>
<proteinExistence type="predicted"/>
<evidence type="ECO:0000313" key="3">
    <source>
        <dbReference type="EMBL" id="GLB34899.1"/>
    </source>
</evidence>
<evidence type="ECO:0000313" key="4">
    <source>
        <dbReference type="Proteomes" id="UP001063166"/>
    </source>
</evidence>
<comment type="caution">
    <text evidence="3">The sequence shown here is derived from an EMBL/GenBank/DDBJ whole genome shotgun (WGS) entry which is preliminary data.</text>
</comment>
<reference evidence="3" key="1">
    <citation type="submission" date="2022-07" db="EMBL/GenBank/DDBJ databases">
        <title>The genome of Lyophyllum shimeji provides insight into the initial evolution of ectomycorrhizal fungal genome.</title>
        <authorList>
            <person name="Kobayashi Y."/>
            <person name="Shibata T."/>
            <person name="Hirakawa H."/>
            <person name="Shigenobu S."/>
            <person name="Nishiyama T."/>
            <person name="Yamada A."/>
            <person name="Hasebe M."/>
            <person name="Kawaguchi M."/>
        </authorList>
    </citation>
    <scope>NUCLEOTIDE SEQUENCE</scope>
    <source>
        <strain evidence="3">AT787</strain>
    </source>
</reference>
<feature type="region of interest" description="Disordered" evidence="1">
    <location>
        <begin position="1"/>
        <end position="24"/>
    </location>
</feature>
<keyword evidence="2" id="KW-1133">Transmembrane helix</keyword>
<evidence type="ECO:0000256" key="1">
    <source>
        <dbReference type="SAM" id="MobiDB-lite"/>
    </source>
</evidence>
<dbReference type="PANTHER" id="PTHR39605">
    <property type="entry name" value="MAJOR FACILITATOR SUPERFAMILY (MFS) PROFILE DOMAIN-CONTAINING PROTEIN"/>
    <property type="match status" value="1"/>
</dbReference>
<dbReference type="PANTHER" id="PTHR39605:SF1">
    <property type="entry name" value="MAJOR FACILITATOR SUPERFAMILY (MFS) PROFILE DOMAIN-CONTAINING PROTEIN"/>
    <property type="match status" value="1"/>
</dbReference>
<sequence>MSDSIEMADLSTPRPPATNTSSEDSAANSVISTWTWVVAALLVVLASCLTVFPGLLLFLSETAVTAGRRSELTPLESFLAVHFGIWLTAIAAALVLNIPSPTDSYEVQLVSSPTHPLLAPLSVAASVTSFLSYNTKNVGPLASIVFAGSAIIGLWGLWAIVFGNSRSVSKTTGADKHTSSFIFGNKSAASVQKKQWRKGQRKPH</sequence>
<keyword evidence="4" id="KW-1185">Reference proteome</keyword>
<feature type="transmembrane region" description="Helical" evidence="2">
    <location>
        <begin position="141"/>
        <end position="161"/>
    </location>
</feature>
<evidence type="ECO:0008006" key="5">
    <source>
        <dbReference type="Google" id="ProtNLM"/>
    </source>
</evidence>
<keyword evidence="2" id="KW-0472">Membrane</keyword>
<dbReference type="Proteomes" id="UP001063166">
    <property type="component" value="Unassembled WGS sequence"/>
</dbReference>
<keyword evidence="2" id="KW-0812">Transmembrane</keyword>
<dbReference type="EMBL" id="BRPK01000002">
    <property type="protein sequence ID" value="GLB34899.1"/>
    <property type="molecule type" value="Genomic_DNA"/>
</dbReference>
<dbReference type="AlphaFoldDB" id="A0A9P3UI39"/>
<feature type="transmembrane region" description="Helical" evidence="2">
    <location>
        <begin position="78"/>
        <end position="97"/>
    </location>
</feature>
<organism evidence="3 4">
    <name type="scientific">Lyophyllum shimeji</name>
    <name type="common">Hon-shimeji</name>
    <name type="synonym">Tricholoma shimeji</name>
    <dbReference type="NCBI Taxonomy" id="47721"/>
    <lineage>
        <taxon>Eukaryota</taxon>
        <taxon>Fungi</taxon>
        <taxon>Dikarya</taxon>
        <taxon>Basidiomycota</taxon>
        <taxon>Agaricomycotina</taxon>
        <taxon>Agaricomycetes</taxon>
        <taxon>Agaricomycetidae</taxon>
        <taxon>Agaricales</taxon>
        <taxon>Tricholomatineae</taxon>
        <taxon>Lyophyllaceae</taxon>
        <taxon>Lyophyllum</taxon>
    </lineage>
</organism>
<accession>A0A9P3UI39</accession>
<gene>
    <name evidence="3" type="ORF">LshimejAT787_0204640</name>
</gene>
<name>A0A9P3UI39_LYOSH</name>
<dbReference type="OrthoDB" id="2550114at2759"/>
<protein>
    <recommendedName>
        <fullName evidence="5">Transmembrane protein</fullName>
    </recommendedName>
</protein>